<dbReference type="Proteomes" id="UP000760545">
    <property type="component" value="Unassembled WGS sequence"/>
</dbReference>
<feature type="domain" description="Secretion system C-terminal sorting" evidence="3">
    <location>
        <begin position="935"/>
        <end position="1010"/>
    </location>
</feature>
<accession>A0ABX1DB65</accession>
<gene>
    <name evidence="5" type="ORF">HC176_03065</name>
</gene>
<keyword evidence="1 2" id="KW-0732">Signal</keyword>
<dbReference type="SUPFAM" id="SSF55486">
    <property type="entry name" value="Metalloproteases ('zincins'), catalytic domain"/>
    <property type="match status" value="1"/>
</dbReference>
<proteinExistence type="predicted"/>
<name>A0ABX1DB65_9FLAO</name>
<dbReference type="InterPro" id="IPR026444">
    <property type="entry name" value="Secre_tail"/>
</dbReference>
<dbReference type="PANTHER" id="PTHR11905">
    <property type="entry name" value="ADAM A DISINTEGRIN AND METALLOPROTEASE DOMAIN"/>
    <property type="match status" value="1"/>
</dbReference>
<dbReference type="RefSeq" id="WP_167916723.1">
    <property type="nucleotide sequence ID" value="NZ_JAAVJS010000003.1"/>
</dbReference>
<organism evidence="5 6">
    <name type="scientific">Tamlana crocina</name>
    <dbReference type="NCBI Taxonomy" id="393006"/>
    <lineage>
        <taxon>Bacteria</taxon>
        <taxon>Pseudomonadati</taxon>
        <taxon>Bacteroidota</taxon>
        <taxon>Flavobacteriia</taxon>
        <taxon>Flavobacteriales</taxon>
        <taxon>Flavobacteriaceae</taxon>
        <taxon>Tamlana</taxon>
    </lineage>
</organism>
<sequence length="1011" mass="109849">MKRFYSKTALQSLFFFCLVFNLVAQNQNPIWTAISSEKASNAKKLARKTEPKKAQFYQLDIESLKTVLSKANKNKTKAAENILVNFPNSNGKLETFRITESSILEADFQAKHPEIRTYIGQNVNHPASTITFSLTSQGLHAMTFATDNGVQFIDPYSKSTNQYIVYNKGDLPTLKKGFECYLSENTTVASKSENHSKALANANDGMLRTFRLALASTVEYSQYHWVAAGLNAGDSEADKKNAVLNAMVVTMTRVNGIFQRDLSVKMVLVDNTDIIFINTDNITNNPDDNEVQTVFSQIQTLTDDLIQPANYDIGHTFMTGNGGIVQMLGSVCVNDVKAMGYTGSQIPVGDAYDIDYVAHEMGHQFGAPHTFNGNAGGCGSGNRTASNAYEPGSGSTIMGYAGLCSSQNVQSNSDAYFHQKSIQMMWDNITTGNSTCGTPTATGNSAPIANAGSDYTIPISTPFKLTGNSTDPDGTSTHTYTWEQYDLGAAGAPDETNVTGPLFRSFEGTTDPVRYFPDFEDYLNTNGSTDWEKLPAFNRTMRFALTVRDNDVVGANGGGQTAVDFMNVTVNSTEPFTVSNPVNWAQTTTETINWNVGQTVDVGTINCQFVNIKLSTDGGLTFPTIIASNTPNDGEHTFTVPSISDTSSARLLIEAADNIFYDISDFDFSISANPDFFIVEEELTPVNCGDDSAVFTFDYVIANGFSENTTFSASNIPGGATATFSPSNLSSSGSVTLTIGNLDGVSQGDYTIIITGTATTQTKNKNVDFPFFNSICLASGSLEFQTSTTRVQFNTIDNTSAKSAYSDFTNISTDVNRNSSYDLTVNANTDGNFTTNTKVWIDWNQNCSFGDPGEEYNLGDATDVSDGPTGNSPVSITIPNNAILGNTIMRVATKYKQDGAPTSCENDFDGEVEDYTINVEAELSIQEFGFANFNVFPNPNQGEFKIKLNSASTSKINVEVYDVSGRMIYQNLYENGGDFNETVSLKHVQSGIYLLRVSDGLRRATKKIVVD</sequence>
<comment type="caution">
    <text evidence="5">The sequence shown here is derived from an EMBL/GenBank/DDBJ whole genome shotgun (WGS) entry which is preliminary data.</text>
</comment>
<dbReference type="NCBIfam" id="TIGR04183">
    <property type="entry name" value="Por_Secre_tail"/>
    <property type="match status" value="1"/>
</dbReference>
<feature type="chain" id="PRO_5046482508" evidence="2">
    <location>
        <begin position="25"/>
        <end position="1011"/>
    </location>
</feature>
<feature type="signal peptide" evidence="2">
    <location>
        <begin position="1"/>
        <end position="24"/>
    </location>
</feature>
<evidence type="ECO:0000259" key="4">
    <source>
        <dbReference type="Pfam" id="PF20009"/>
    </source>
</evidence>
<reference evidence="5 6" key="1">
    <citation type="submission" date="2020-03" db="EMBL/GenBank/DDBJ databases">
        <title>Tamlana sp. nov, isolated from XXX.</title>
        <authorList>
            <person name="Cao W.R."/>
        </authorList>
    </citation>
    <scope>NUCLEOTIDE SEQUENCE [LARGE SCALE GENOMIC DNA]</scope>
    <source>
        <strain evidence="5 6">HST1-43</strain>
    </source>
</reference>
<dbReference type="Pfam" id="PF13583">
    <property type="entry name" value="Reprolysin_4"/>
    <property type="match status" value="1"/>
</dbReference>
<protein>
    <submittedName>
        <fullName evidence="5">T9SS type A sorting domain-containing protein</fullName>
    </submittedName>
</protein>
<dbReference type="InterPro" id="IPR045474">
    <property type="entry name" value="GEVED"/>
</dbReference>
<dbReference type="EMBL" id="JAAVJS010000003">
    <property type="protein sequence ID" value="NJX14467.1"/>
    <property type="molecule type" value="Genomic_DNA"/>
</dbReference>
<keyword evidence="6" id="KW-1185">Reference proteome</keyword>
<feature type="domain" description="GEVED" evidence="4">
    <location>
        <begin position="837"/>
        <end position="918"/>
    </location>
</feature>
<evidence type="ECO:0000259" key="3">
    <source>
        <dbReference type="Pfam" id="PF18962"/>
    </source>
</evidence>
<evidence type="ECO:0000313" key="5">
    <source>
        <dbReference type="EMBL" id="NJX14467.1"/>
    </source>
</evidence>
<dbReference type="Pfam" id="PF18962">
    <property type="entry name" value="Por_Secre_tail"/>
    <property type="match status" value="1"/>
</dbReference>
<evidence type="ECO:0000256" key="1">
    <source>
        <dbReference type="ARBA" id="ARBA00022729"/>
    </source>
</evidence>
<evidence type="ECO:0000256" key="2">
    <source>
        <dbReference type="SAM" id="SignalP"/>
    </source>
</evidence>
<dbReference type="Gene3D" id="3.40.390.10">
    <property type="entry name" value="Collagenase (Catalytic Domain)"/>
    <property type="match status" value="1"/>
</dbReference>
<dbReference type="PANTHER" id="PTHR11905:SF159">
    <property type="entry name" value="ADAM METALLOPROTEASE"/>
    <property type="match status" value="1"/>
</dbReference>
<dbReference type="InterPro" id="IPR024079">
    <property type="entry name" value="MetalloPept_cat_dom_sf"/>
</dbReference>
<dbReference type="Pfam" id="PF20009">
    <property type="entry name" value="GEVED"/>
    <property type="match status" value="1"/>
</dbReference>
<evidence type="ECO:0000313" key="6">
    <source>
        <dbReference type="Proteomes" id="UP000760545"/>
    </source>
</evidence>